<protein>
    <submittedName>
        <fullName evidence="2">Uncharacterized protein</fullName>
    </submittedName>
</protein>
<name>A0ABW4DWS7_9RHOB</name>
<evidence type="ECO:0000256" key="1">
    <source>
        <dbReference type="SAM" id="MobiDB-lite"/>
    </source>
</evidence>
<sequence length="82" mass="9071">MQKDRRPNVGAFKNPRDAVSDCVGLASVLLFNFNQDPKRSMTILKANKSLGIRLRGQPSLHADTPAVQQSDNRRSIPLAKVD</sequence>
<dbReference type="Proteomes" id="UP001597302">
    <property type="component" value="Unassembled WGS sequence"/>
</dbReference>
<dbReference type="EMBL" id="JBHTOQ010000022">
    <property type="protein sequence ID" value="MFD1482197.1"/>
    <property type="molecule type" value="Genomic_DNA"/>
</dbReference>
<keyword evidence="3" id="KW-1185">Reference proteome</keyword>
<evidence type="ECO:0000313" key="2">
    <source>
        <dbReference type="EMBL" id="MFD1482197.1"/>
    </source>
</evidence>
<gene>
    <name evidence="2" type="ORF">ACFQ5P_12925</name>
</gene>
<dbReference type="RefSeq" id="WP_242679779.1">
    <property type="nucleotide sequence ID" value="NZ_CBCSAJ010000116.1"/>
</dbReference>
<proteinExistence type="predicted"/>
<reference evidence="3" key="1">
    <citation type="journal article" date="2019" name="Int. J. Syst. Evol. Microbiol.">
        <title>The Global Catalogue of Microorganisms (GCM) 10K type strain sequencing project: providing services to taxonomists for standard genome sequencing and annotation.</title>
        <authorList>
            <consortium name="The Broad Institute Genomics Platform"/>
            <consortium name="The Broad Institute Genome Sequencing Center for Infectious Disease"/>
            <person name="Wu L."/>
            <person name="Ma J."/>
        </authorList>
    </citation>
    <scope>NUCLEOTIDE SEQUENCE [LARGE SCALE GENOMIC DNA]</scope>
    <source>
        <strain evidence="3">CCM 8875</strain>
    </source>
</reference>
<comment type="caution">
    <text evidence="2">The sequence shown here is derived from an EMBL/GenBank/DDBJ whole genome shotgun (WGS) entry which is preliminary data.</text>
</comment>
<feature type="region of interest" description="Disordered" evidence="1">
    <location>
        <begin position="55"/>
        <end position="82"/>
    </location>
</feature>
<evidence type="ECO:0000313" key="3">
    <source>
        <dbReference type="Proteomes" id="UP001597302"/>
    </source>
</evidence>
<accession>A0ABW4DWS7</accession>
<organism evidence="2 3">
    <name type="scientific">Paracoccus nototheniae</name>
    <dbReference type="NCBI Taxonomy" id="2489002"/>
    <lineage>
        <taxon>Bacteria</taxon>
        <taxon>Pseudomonadati</taxon>
        <taxon>Pseudomonadota</taxon>
        <taxon>Alphaproteobacteria</taxon>
        <taxon>Rhodobacterales</taxon>
        <taxon>Paracoccaceae</taxon>
        <taxon>Paracoccus</taxon>
    </lineage>
</organism>